<accession>A0A8C3G3M3</accession>
<dbReference type="Ensembl" id="ENSCLMT00005033408.1">
    <property type="protein sequence ID" value="ENSCLMP00005032039.1"/>
    <property type="gene ID" value="ENSCLMG00005015454.1"/>
</dbReference>
<organism evidence="2 3">
    <name type="scientific">Cyclopterus lumpus</name>
    <name type="common">Lumpsucker</name>
    <dbReference type="NCBI Taxonomy" id="8103"/>
    <lineage>
        <taxon>Eukaryota</taxon>
        <taxon>Metazoa</taxon>
        <taxon>Chordata</taxon>
        <taxon>Craniata</taxon>
        <taxon>Vertebrata</taxon>
        <taxon>Euteleostomi</taxon>
        <taxon>Actinopterygii</taxon>
        <taxon>Neopterygii</taxon>
        <taxon>Teleostei</taxon>
        <taxon>Neoteleostei</taxon>
        <taxon>Acanthomorphata</taxon>
        <taxon>Eupercaria</taxon>
        <taxon>Perciformes</taxon>
        <taxon>Cottioidei</taxon>
        <taxon>Cottales</taxon>
        <taxon>Cyclopteridae</taxon>
        <taxon>Cyclopterus</taxon>
    </lineage>
</organism>
<reference evidence="2" key="2">
    <citation type="submission" date="2025-09" db="UniProtKB">
        <authorList>
            <consortium name="Ensembl"/>
        </authorList>
    </citation>
    <scope>IDENTIFICATION</scope>
</reference>
<evidence type="ECO:0000256" key="1">
    <source>
        <dbReference type="SAM" id="Phobius"/>
    </source>
</evidence>
<protein>
    <submittedName>
        <fullName evidence="2">Uncharacterized protein</fullName>
    </submittedName>
</protein>
<feature type="transmembrane region" description="Helical" evidence="1">
    <location>
        <begin position="66"/>
        <end position="90"/>
    </location>
</feature>
<dbReference type="PANTHER" id="PTHR23302:SF4">
    <property type="entry name" value="TRANSMEMBRANE CHANNEL-LIKE PROTEIN 6"/>
    <property type="match status" value="1"/>
</dbReference>
<reference evidence="2" key="1">
    <citation type="submission" date="2025-08" db="UniProtKB">
        <authorList>
            <consortium name="Ensembl"/>
        </authorList>
    </citation>
    <scope>IDENTIFICATION</scope>
</reference>
<dbReference type="GO" id="GO:0005886">
    <property type="term" value="C:plasma membrane"/>
    <property type="evidence" value="ECO:0007669"/>
    <property type="project" value="InterPro"/>
</dbReference>
<dbReference type="AlphaFoldDB" id="A0A8C3G3M3"/>
<dbReference type="InterPro" id="IPR038900">
    <property type="entry name" value="TMC"/>
</dbReference>
<feature type="transmembrane region" description="Helical" evidence="1">
    <location>
        <begin position="102"/>
        <end position="124"/>
    </location>
</feature>
<dbReference type="PANTHER" id="PTHR23302">
    <property type="entry name" value="TRANSMEMBRANE CHANNEL-RELATED"/>
    <property type="match status" value="1"/>
</dbReference>
<keyword evidence="1" id="KW-0812">Transmembrane</keyword>
<dbReference type="GeneTree" id="ENSGT01050000244894"/>
<keyword evidence="1" id="KW-1133">Transmembrane helix</keyword>
<name>A0A8C3G3M3_CYCLU</name>
<keyword evidence="1" id="KW-0472">Membrane</keyword>
<dbReference type="Proteomes" id="UP000694565">
    <property type="component" value="Unplaced"/>
</dbReference>
<evidence type="ECO:0000313" key="3">
    <source>
        <dbReference type="Proteomes" id="UP000694565"/>
    </source>
</evidence>
<evidence type="ECO:0000313" key="2">
    <source>
        <dbReference type="Ensembl" id="ENSCLMP00005032039.1"/>
    </source>
</evidence>
<dbReference type="GO" id="GO:0008381">
    <property type="term" value="F:mechanosensitive monoatomic ion channel activity"/>
    <property type="evidence" value="ECO:0007669"/>
    <property type="project" value="TreeGrafter"/>
</dbReference>
<proteinExistence type="predicted"/>
<sequence length="176" mass="19902">MFYGYYTNTSHGNLAVQVFCCWDFKVTKKLSVKLQSEKISTQLKELLSEVIGGEDEKSCTQRLCRLVVHLMAWATCLASICLGAMAVHYLSEQSPFREAELLLLSAVVSGVNLLLPGLFNLCAWMESHDSPSVRVYVSIFSRDLITPNVIFTCCPQCWESFFLWRQVGSLPLNPFF</sequence>
<keyword evidence="3" id="KW-1185">Reference proteome</keyword>